<dbReference type="STRING" id="655355.SAMN05216283_101240"/>
<keyword evidence="12" id="KW-1185">Reference proteome</keyword>
<dbReference type="CDD" id="cd03146">
    <property type="entry name" value="GAT1_Peptidase_E"/>
    <property type="match status" value="1"/>
</dbReference>
<dbReference type="GO" id="GO:0006508">
    <property type="term" value="P:proteolysis"/>
    <property type="evidence" value="ECO:0007669"/>
    <property type="project" value="UniProtKB-KW"/>
</dbReference>
<evidence type="ECO:0000256" key="9">
    <source>
        <dbReference type="ARBA" id="ARBA00066675"/>
    </source>
</evidence>
<dbReference type="PANTHER" id="PTHR20842:SF0">
    <property type="entry name" value="ALPHA-ASPARTYL DIPEPTIDASE"/>
    <property type="match status" value="1"/>
</dbReference>
<comment type="subcellular location">
    <subcellularLocation>
        <location evidence="1">Cytoplasm</location>
    </subcellularLocation>
</comment>
<comment type="catalytic activity">
    <reaction evidence="8">
        <text>Dipeptidase E catalyzes the hydrolysis of dipeptides Asp-|-Xaa. It does not act on peptides with N-terminal Glu, Asn or Gln, nor does it cleave isoaspartyl peptides.</text>
        <dbReference type="EC" id="3.4.13.21"/>
    </reaction>
</comment>
<keyword evidence="7" id="KW-0224">Dipeptidase</keyword>
<dbReference type="SUPFAM" id="SSF52317">
    <property type="entry name" value="Class I glutamine amidotransferase-like"/>
    <property type="match status" value="1"/>
</dbReference>
<evidence type="ECO:0000256" key="1">
    <source>
        <dbReference type="ARBA" id="ARBA00004496"/>
    </source>
</evidence>
<organism evidence="11 12">
    <name type="scientific">Sunxiuqinia elliptica</name>
    <dbReference type="NCBI Taxonomy" id="655355"/>
    <lineage>
        <taxon>Bacteria</taxon>
        <taxon>Pseudomonadati</taxon>
        <taxon>Bacteroidota</taxon>
        <taxon>Bacteroidia</taxon>
        <taxon>Marinilabiliales</taxon>
        <taxon>Prolixibacteraceae</taxon>
        <taxon>Sunxiuqinia</taxon>
    </lineage>
</organism>
<dbReference type="AlphaFoldDB" id="A0A1I2AVX6"/>
<evidence type="ECO:0000256" key="7">
    <source>
        <dbReference type="ARBA" id="ARBA00022997"/>
    </source>
</evidence>
<dbReference type="EMBL" id="FONW01000001">
    <property type="protein sequence ID" value="SFE48155.1"/>
    <property type="molecule type" value="Genomic_DNA"/>
</dbReference>
<dbReference type="Proteomes" id="UP000198964">
    <property type="component" value="Unassembled WGS sequence"/>
</dbReference>
<evidence type="ECO:0000256" key="4">
    <source>
        <dbReference type="ARBA" id="ARBA00022670"/>
    </source>
</evidence>
<sequence length="236" mass="26231">MRLLLLSNSTMPGEAYLGYPKKEILNFLGEKPVNALFIPFAAVTFSFDEYEQKVNDSLQEIGHKVVGIHRFDDPVKAVAEAEAIVVGGGNTWQLVRMLHDQDLMEPIRKKVKAGTPYMGWSAGSNVACPTLRTTNDMPIIDPKGFNTLNLVPFQINPHYLDANPEGHGGETREQRISEFLEINPGTYVVGLREGTMFKLEGGALSLIGDRTTRIFLKGKTPYELQVGDDFSFLLND</sequence>
<dbReference type="Pfam" id="PF03575">
    <property type="entry name" value="Peptidase_S51"/>
    <property type="match status" value="1"/>
</dbReference>
<dbReference type="NCBIfam" id="NF003642">
    <property type="entry name" value="PRK05282.1"/>
    <property type="match status" value="1"/>
</dbReference>
<name>A0A1I2AVX6_9BACT</name>
<dbReference type="Gene3D" id="3.40.50.880">
    <property type="match status" value="1"/>
</dbReference>
<dbReference type="EC" id="3.4.13.21" evidence="9"/>
<evidence type="ECO:0000256" key="3">
    <source>
        <dbReference type="ARBA" id="ARBA00022490"/>
    </source>
</evidence>
<dbReference type="GO" id="GO:0005737">
    <property type="term" value="C:cytoplasm"/>
    <property type="evidence" value="ECO:0007669"/>
    <property type="project" value="UniProtKB-SubCell"/>
</dbReference>
<dbReference type="FunFam" id="3.40.50.880:FF:000007">
    <property type="entry name" value="Peptidase E"/>
    <property type="match status" value="1"/>
</dbReference>
<evidence type="ECO:0000313" key="11">
    <source>
        <dbReference type="EMBL" id="SFE48155.1"/>
    </source>
</evidence>
<accession>A0A1I2AVX6</accession>
<protein>
    <recommendedName>
        <fullName evidence="9">dipeptidase E</fullName>
        <ecNumber evidence="9">3.4.13.21</ecNumber>
    </recommendedName>
    <alternativeName>
        <fullName evidence="10">Asp-specific dipeptidase</fullName>
    </alternativeName>
</protein>
<dbReference type="InterPro" id="IPR005320">
    <property type="entry name" value="Peptidase_S51"/>
</dbReference>
<keyword evidence="4" id="KW-0645">Protease</keyword>
<evidence type="ECO:0000313" key="12">
    <source>
        <dbReference type="Proteomes" id="UP000198964"/>
    </source>
</evidence>
<keyword evidence="6" id="KW-0720">Serine protease</keyword>
<comment type="similarity">
    <text evidence="2">Belongs to the peptidase S51 family.</text>
</comment>
<dbReference type="InterPro" id="IPR029062">
    <property type="entry name" value="Class_I_gatase-like"/>
</dbReference>
<keyword evidence="5" id="KW-0378">Hydrolase</keyword>
<dbReference type="GO" id="GO:0016805">
    <property type="term" value="F:dipeptidase activity"/>
    <property type="evidence" value="ECO:0007669"/>
    <property type="project" value="UniProtKB-KW"/>
</dbReference>
<keyword evidence="3" id="KW-0963">Cytoplasm</keyword>
<evidence type="ECO:0000256" key="6">
    <source>
        <dbReference type="ARBA" id="ARBA00022825"/>
    </source>
</evidence>
<evidence type="ECO:0000256" key="8">
    <source>
        <dbReference type="ARBA" id="ARBA00050239"/>
    </source>
</evidence>
<evidence type="ECO:0000256" key="10">
    <source>
        <dbReference type="ARBA" id="ARBA00075877"/>
    </source>
</evidence>
<evidence type="ECO:0000256" key="5">
    <source>
        <dbReference type="ARBA" id="ARBA00022801"/>
    </source>
</evidence>
<proteinExistence type="inferred from homology"/>
<dbReference type="PANTHER" id="PTHR20842">
    <property type="entry name" value="PROTEASE S51 ALPHA-ASPARTYL DIPEPTIDASE"/>
    <property type="match status" value="1"/>
</dbReference>
<dbReference type="GO" id="GO:0008236">
    <property type="term" value="F:serine-type peptidase activity"/>
    <property type="evidence" value="ECO:0007669"/>
    <property type="project" value="UniProtKB-KW"/>
</dbReference>
<gene>
    <name evidence="11" type="ORF">SAMN05216283_101240</name>
</gene>
<reference evidence="11 12" key="1">
    <citation type="submission" date="2016-10" db="EMBL/GenBank/DDBJ databases">
        <authorList>
            <person name="de Groot N.N."/>
        </authorList>
    </citation>
    <scope>NUCLEOTIDE SEQUENCE [LARGE SCALE GENOMIC DNA]</scope>
    <source>
        <strain evidence="11 12">CGMCC 1.9156</strain>
    </source>
</reference>
<dbReference type="RefSeq" id="WP_093917993.1">
    <property type="nucleotide sequence ID" value="NZ_FONW01000001.1"/>
</dbReference>
<evidence type="ECO:0000256" key="2">
    <source>
        <dbReference type="ARBA" id="ARBA00006534"/>
    </source>
</evidence>